<dbReference type="AlphaFoldDB" id="A0A916R8T9"/>
<dbReference type="CDD" id="cd03215">
    <property type="entry name" value="ABC_Carb_Monos_II"/>
    <property type="match status" value="1"/>
</dbReference>
<dbReference type="GO" id="GO:0005524">
    <property type="term" value="F:ATP binding"/>
    <property type="evidence" value="ECO:0007669"/>
    <property type="project" value="UniProtKB-KW"/>
</dbReference>
<dbReference type="InterPro" id="IPR027417">
    <property type="entry name" value="P-loop_NTPase"/>
</dbReference>
<feature type="domain" description="ABC transporter" evidence="11">
    <location>
        <begin position="261"/>
        <end position="506"/>
    </location>
</feature>
<dbReference type="InterPro" id="IPR003593">
    <property type="entry name" value="AAA+_ATPase"/>
</dbReference>
<dbReference type="InterPro" id="IPR017871">
    <property type="entry name" value="ABC_transporter-like_CS"/>
</dbReference>
<evidence type="ECO:0000256" key="8">
    <source>
        <dbReference type="ARBA" id="ARBA00022840"/>
    </source>
</evidence>
<evidence type="ECO:0000256" key="10">
    <source>
        <dbReference type="ARBA" id="ARBA00023136"/>
    </source>
</evidence>
<keyword evidence="9" id="KW-1278">Translocase</keyword>
<dbReference type="OrthoDB" id="9805029at2"/>
<dbReference type="Proteomes" id="UP000596977">
    <property type="component" value="Unassembled WGS sequence"/>
</dbReference>
<dbReference type="FunFam" id="3.40.50.300:FF:000127">
    <property type="entry name" value="Ribose import ATP-binding protein RbsA"/>
    <property type="match status" value="1"/>
</dbReference>
<evidence type="ECO:0000313" key="12">
    <source>
        <dbReference type="EMBL" id="GGA44789.1"/>
    </source>
</evidence>
<comment type="caution">
    <text evidence="12">The sequence shown here is derived from an EMBL/GenBank/DDBJ whole genome shotgun (WGS) entry which is preliminary data.</text>
</comment>
<dbReference type="GO" id="GO:0005886">
    <property type="term" value="C:plasma membrane"/>
    <property type="evidence" value="ECO:0007669"/>
    <property type="project" value="UniProtKB-SubCell"/>
</dbReference>
<dbReference type="RefSeq" id="WP_127072800.1">
    <property type="nucleotide sequence ID" value="NZ_BMKB01000002.1"/>
</dbReference>
<name>A0A916R8T9_9HYPH</name>
<evidence type="ECO:0000256" key="9">
    <source>
        <dbReference type="ARBA" id="ARBA00022967"/>
    </source>
</evidence>
<dbReference type="PANTHER" id="PTHR43790:SF4">
    <property type="entry name" value="GUANOSINE IMPORT ATP-BINDING PROTEIN NUPO"/>
    <property type="match status" value="1"/>
</dbReference>
<dbReference type="SMART" id="SM00382">
    <property type="entry name" value="AAA"/>
    <property type="match status" value="1"/>
</dbReference>
<gene>
    <name evidence="12" type="ORF">GCM10011499_13100</name>
</gene>
<keyword evidence="3" id="KW-0813">Transport</keyword>
<comment type="subcellular location">
    <subcellularLocation>
        <location evidence="1">Cell membrane</location>
        <topology evidence="1">Peripheral membrane protein</topology>
    </subcellularLocation>
</comment>
<evidence type="ECO:0000313" key="13">
    <source>
        <dbReference type="Proteomes" id="UP000596977"/>
    </source>
</evidence>
<evidence type="ECO:0000259" key="11">
    <source>
        <dbReference type="PROSITE" id="PS50893"/>
    </source>
</evidence>
<dbReference type="PROSITE" id="PS50893">
    <property type="entry name" value="ABC_TRANSPORTER_2"/>
    <property type="match status" value="2"/>
</dbReference>
<evidence type="ECO:0000256" key="7">
    <source>
        <dbReference type="ARBA" id="ARBA00022741"/>
    </source>
</evidence>
<feature type="domain" description="ABC transporter" evidence="11">
    <location>
        <begin position="10"/>
        <end position="241"/>
    </location>
</feature>
<keyword evidence="5" id="KW-0762">Sugar transport</keyword>
<dbReference type="Gene3D" id="3.40.50.300">
    <property type="entry name" value="P-loop containing nucleotide triphosphate hydrolases"/>
    <property type="match status" value="2"/>
</dbReference>
<keyword evidence="13" id="KW-1185">Reference proteome</keyword>
<evidence type="ECO:0000256" key="3">
    <source>
        <dbReference type="ARBA" id="ARBA00022448"/>
    </source>
</evidence>
<evidence type="ECO:0000256" key="4">
    <source>
        <dbReference type="ARBA" id="ARBA00022475"/>
    </source>
</evidence>
<dbReference type="GO" id="GO:0016887">
    <property type="term" value="F:ATP hydrolysis activity"/>
    <property type="evidence" value="ECO:0007669"/>
    <property type="project" value="InterPro"/>
</dbReference>
<dbReference type="SUPFAM" id="SSF52540">
    <property type="entry name" value="P-loop containing nucleoside triphosphate hydrolases"/>
    <property type="match status" value="2"/>
</dbReference>
<keyword evidence="7" id="KW-0547">Nucleotide-binding</keyword>
<keyword evidence="8" id="KW-0067">ATP-binding</keyword>
<dbReference type="PROSITE" id="PS00211">
    <property type="entry name" value="ABC_TRANSPORTER_1"/>
    <property type="match status" value="2"/>
</dbReference>
<evidence type="ECO:0000256" key="1">
    <source>
        <dbReference type="ARBA" id="ARBA00004202"/>
    </source>
</evidence>
<keyword evidence="6" id="KW-0677">Repeat</keyword>
<keyword evidence="4" id="KW-1003">Cell membrane</keyword>
<reference evidence="12 13" key="1">
    <citation type="journal article" date="2014" name="Int. J. Syst. Evol. Microbiol.">
        <title>Complete genome sequence of Corynebacterium casei LMG S-19264T (=DSM 44701T), isolated from a smear-ripened cheese.</title>
        <authorList>
            <consortium name="US DOE Joint Genome Institute (JGI-PGF)"/>
            <person name="Walter F."/>
            <person name="Albersmeier A."/>
            <person name="Kalinowski J."/>
            <person name="Ruckert C."/>
        </authorList>
    </citation>
    <scope>NUCLEOTIDE SEQUENCE [LARGE SCALE GENOMIC DNA]</scope>
    <source>
        <strain evidence="12 13">CGMCC 1.15896</strain>
    </source>
</reference>
<organism evidence="12 13">
    <name type="scientific">Pelagibacterium lentulum</name>
    <dbReference type="NCBI Taxonomy" id="2029865"/>
    <lineage>
        <taxon>Bacteria</taxon>
        <taxon>Pseudomonadati</taxon>
        <taxon>Pseudomonadota</taxon>
        <taxon>Alphaproteobacteria</taxon>
        <taxon>Hyphomicrobiales</taxon>
        <taxon>Devosiaceae</taxon>
        <taxon>Pelagibacterium</taxon>
    </lineage>
</organism>
<protein>
    <submittedName>
        <fullName evidence="12">ABC transporter</fullName>
    </submittedName>
</protein>
<dbReference type="EMBL" id="BMKB01000002">
    <property type="protein sequence ID" value="GGA44789.1"/>
    <property type="molecule type" value="Genomic_DNA"/>
</dbReference>
<evidence type="ECO:0000256" key="2">
    <source>
        <dbReference type="ARBA" id="ARBA00005417"/>
    </source>
</evidence>
<accession>A0A916R8T9</accession>
<keyword evidence="10" id="KW-0472">Membrane</keyword>
<comment type="similarity">
    <text evidence="2">Belongs to the ABC transporter superfamily.</text>
</comment>
<evidence type="ECO:0000256" key="6">
    <source>
        <dbReference type="ARBA" id="ARBA00022737"/>
    </source>
</evidence>
<dbReference type="InterPro" id="IPR050107">
    <property type="entry name" value="ABC_carbohydrate_import_ATPase"/>
</dbReference>
<evidence type="ECO:0000256" key="5">
    <source>
        <dbReference type="ARBA" id="ARBA00022597"/>
    </source>
</evidence>
<dbReference type="PANTHER" id="PTHR43790">
    <property type="entry name" value="CARBOHYDRATE TRANSPORT ATP-BINDING PROTEIN MG119-RELATED"/>
    <property type="match status" value="1"/>
</dbReference>
<dbReference type="CDD" id="cd03216">
    <property type="entry name" value="ABC_Carb_Monos_I"/>
    <property type="match status" value="1"/>
</dbReference>
<dbReference type="Pfam" id="PF00005">
    <property type="entry name" value="ABC_tran"/>
    <property type="match status" value="2"/>
</dbReference>
<sequence>MQTANPDDLLTLRGLTKSFGSFKANDGVDLSIRPGEIHALLGENGAGKSTFVKMLYGALQPDAGEIFWRGKKVEIPNPAYARELGIGMVFQHFSLFEALTVAENIAVALPPKTSFKKLSTDLETVSREYGLPLKAGSHVYDLSVGQRQRIEIVRCLLQQPDLIIMDEPTSVLTPQEVEELFAVLRKLSSEGKAILYISHKLEEVRVLCERATILRHGKVVGACIPKDETASSIARMMVGSDIHQIRHEPNAAHHGEPLLSVRNLSLPARDTFGTPLREVSLDLYPGQIAGIAGIAGNGQTELFDVISGETLAPSAEDVMLFGQPVGKLGISKRRAIGAVFISEERLGQATVATMPLSENVFLTRHSVNPDLKAGPLLRRGTAKALLDKITTELDVRKSAADPAAQALSGGNLQKFIVGREVLEDPKVIIVNQPTWGVDAGSAARIRQTLIDLAANGAAILVISQDLDELFEIADTMAAIAEGNLSKFESVAKTNRNAIGLKMSGIFAAEGTHP</sequence>
<proteinExistence type="inferred from homology"/>
<dbReference type="InterPro" id="IPR003439">
    <property type="entry name" value="ABC_transporter-like_ATP-bd"/>
</dbReference>